<feature type="region of interest" description="Disordered" evidence="6">
    <location>
        <begin position="5999"/>
        <end position="6019"/>
    </location>
</feature>
<sequence length="6765" mass="763182">MSSEHQPRLTESLQASYLIREGHPVKLSCRFDASPTVDIQWLKDGVPIDFEALGISRDFKVVNEVDYTALLIKEAFPEDIGSYTVIIRNSLGEARSFTHLYVEEFFCRTPESEMSDTPCKPVFVQPLLDTTINEGEKLKLHAAINANPEPEIIWYCNNSPLKNSRDLTLSFDGQLCKLIKDRCEKENDSGTYRITAVNSMGQAESICQVIVQSNETKIFRERLQSTRSLPVFIQSLQDTTFHEGEKLLFQIHINGYPKPQVMWFKDNQPLRNTSNRRIRTEDDTCILEIPRLLINDAGIYEVKAINSEGEAKCSATVNILPINIVPEPMIIESVGSAPKFLQLFKDQTTSIGSIIKYEARVTGTQPLNVYWLFNGSPLTLLRNSRRYQLNVFNDTYTLIIHNVRYEDIGKYTLNAENSWGKATCSAELFILPTILQFGSPTSTSRVQRRTVTNRRTSSGHGNTNRGTDNNKNKLPNLMVKMSSSPSVSNKRQNEIEQQQNSSFMSSYNNTNTNKRYRPLESQSLTHTNDFHHVQQFPKKLEIFKPSNIINQENEKKSSIIQNYDYKIEKQQRSFSENRKQQYKNDVNIEFKKSFDNRQNKTTYETTEKYKNIKETYHHQPRSINRFQNKISNQTETNDNYHRSLSETLLHTHLKPIIKTDVTLSDENLKTMEYCLQHKQRLIKPIHIRSSRTPIPGERSIKYVRTDRSPVEVILPKPQIKNIHEEHVSTVVKDVRHTNRGTMTTIHQKPQRPSMEGEHELRIFQKPITSGQKYPVEFTIIKPSPTLPIRQSSTNVMKSKSSDRCHTFDINKTLTREHRLSGEYEYSRISEPLKINLHNKPVDLLFPQSTHHSSTIIKQNRIPQSSLLVDNIQTKLKGEHELRFIDKPIQSNPINSVELIVPKSVAKIPEHTTTIVTEQHPHRRVLEITGSGKKQKSEHETKYFHDTVRIEEEIEVKIPKTKLEQVEHSATIIKHNRGKAPIIEIDTTQKKIEGEHLIKILNEPIETTSDTMQLLIEKPKLSGEHATTIIKEQHGKSQIFTVDQIQSISGEHKTKYYHQPIESYEEMEISLSQQQPIHGKPFVYNDHRHEISDKHSLTLIDNSKYKTVKDIEFISPEQLKKRFIDQYRSTNDYNESFVSSTMNEAETISEHKTTYLKQTRPKYGPVELVVDRPTILPSISKLVADIPALSQITSIKSTDILLFEDNTIELNDNQKSYEMEIISDQTSIHDNSKILITNIQSLKPTPYIQQPIEDSSTSLTMELNRNQQIQPFELIIPRIDMESSTSTILADVSPIIAGLQTKIDIPSNVEKLTSSYLFEQIQPLNDEIELIMPKPKHIETSTSTILADVQAQFETKEIRPNEIQPEISTTTYYFDQTIDTIIPEPVELRMKQPIIDDSSAVIIAKIASTLDTKSIQLPTNLNQLLEDMLFAKNFQQNQSSNIESILSHPQTQESTSITLADIQPSQKHIIIAPSLENPLESSSQFILEENNKETEAREELISHQQLSSQTPLATLDETFINNEVMYALGLDNQQQYGQPTLHANLNKPVEFILNVEDGNTSGISQQYGQPTLHANLNKPVEFILNVDDGNTSGISQQYRQDYTTRMLSNTMDGMSNGSTVTTEVVSGQFKPVEFIVSGDLTGLNNTIGQYTTGGGDGGYTTTTTTTKRTITSLDTPGYNETINRSVIRGIRPYDQVDLVLQPDTSMSSTSSSKVLTTTVGLDSNHAPFFVLSLRDQAAREGESVLFEVIVSAQPSAEIVWDKDGTLIGDDSAFRVDYYGDGRATLYIPEAFFDDQGYYTCTATNSLGTCRATARLTVDSANTGSPPKRRHLNDSSIVYYEQGPTQTIKSYQIYSQPSTTVTNITEEIQTYEIPAHQQQQQQQQNTITYTIEGTQPKFQPVSFLVSATQENQQPTTTTIITDETNELMMMSPYQKHISQLRTRPNQGVLPSYGDETRTTTTTTTTRYSQQQQQQQQQPHSTGLIATLAKQPGPTVSYYQEPEDMQTESDITTTRVIHSTQQPTSTSYISTRPTFTKPLEPIDALEGGTIQITVHLTSVGPSQSRPQIQWYHHAQPIVSDDIHYRIIEGYETSTLEIINIKKSDSGQVWCVANTPAGSATTTCTINVQENSVRTYHHITPAQQVVPQETTYGGQSTHLTHTQIPFHHQQLEQKVVPQETTYGGQSTHLTHTQIPLHHQQLEQKVVSQETTYGGQSTHLTHTQIPFHHQQLEQQVVPQETTYGGQPTHLTHTQIPLHHQQLEQKVPTQFYSTQTITQQQISPQAYTPLSSQQQISSQAYTPLPSQQQISSQAYTPLPSQQQIFPQAYTPLPSQQIPPETYVSQQSSIQLQQVPMAHLPPVPEAPPLLSNINIRPAYLDQQIKILNNGLQDQPLYQGVETVFECQFNGQPDKIQWFHNEIEIIYNPQQLNNRVYHLTNTTNGTTRLIIRSTLEEDVGTYSVKLTGPNGEVTSSAKLIPALQFQNLQKKKVEQTQRKALVQELEDKHVKRMRPSKPILQRGSFTSYGTSDDDVFYEPNQRTTASHRQPTAPTIKTPLKDIIVKEGQPIQVTCQVQGFPKSELFWFKNNNPLPLSARHKIAYDASSGNITLRVNDSRPEDSGVYTVIVKNPQGHVQTSANIDVREAPTIDETSYVEPDAFKYIEKQPVISRPQKPRRESDTSNLQQKPAKILRTPLSTSVIEGTVAQFTCQVEGNPKPKVAWLKDNKPLMSGTRFTTYFDQTTKTSVLRINDVCKDDQGYYTCIVDNPLNSDRSTATLQVVPEVKIDQRSYVETDAFKYLSQENKQRLPVNKDIDRSTSGVETESFVNPESFRYLEAKKPLKATDDNIGIDDRPIVDLEAIRYLEARQASKIKKDTDVRASIDETPIIAPDAFRYLERKVDAAKLKKDQDIGPLIDETPQVNLTAFQYLERKNIPKKVEETGPKIDETSIINPEAFKYLERKPIKKVEDVGPLIDETPIVNPDAFRYLERQPIPQGRDTGPIIDTTPLVNPEVFKYLERPSEPTRIDEGPAIDTRPIVPQEAFRWLDRPKPIERIPEGPAVDESAYVNPQAFRYIEAKPKTKVIDEGPTVDESSYVNPQAFKYLEAPTSKKPIDQGPAIDTSTYINPELFVQLEQRPAPQKPSDEKEIKRAPRIIQPLKSTQANEGKPIALVAIVDGYPAPQLTWLKDGAELPASNRVTTNYDITSKTAWVRFDSVRPDDTAVYTLVAHNPAGDVRSDARLNIVPTMTPIDDTAFVPAEAFAKIERATTKRPHIPETTGVDDTSFINPELFQQFELPLKQPRTEKFTDEVVIQVPARIIAPLKSIQAQDSVTVVLEAIVEGSPIPTFTWLKDQLPLSESNRFITNYDLPSKRVTLTIKDTRESDTGVYTLLISNGPQLHHSTATLNIIGAPKIDQSSFIPMDVFKQLEHPQKQQKQVIVQSGVDQTSYISQPDRFAVFDQIQPHQRPLNDFGGVDETPLINMEKIRLLEIPSSQMRQPYDIEEKVQAPNILTPLQPINAQEGSPVVLTAKIDGTPMPNFTWFKNNAPLVDSSRVTTYYDIPSKLIILQINDARPDDTGVYTVRADNKSGNVTTSATINISSLPSIRDQSFISTDKFVRLEQGTQPRFIEETSGVDERPLVDLTKLQQLEIRPNKLIEEEQPIEQYKPTILIPLRNIQAVENQPVVLSAQIHGKPQPQFVWFKNNQPLSEGNRFRTHYDIPSQTIFLTIAGAREDDSGIYRLIAKNPSGQEETTCEVHVDINQPIIDQRSFVPQTAFDKLEKPILKPNTVISGVDQTSFFNQDLFRPFDEQPIKHPSALVGGEESDAVMPISAPKILTPLRPITITEGNTVLLTTQVEGYPLPQFTWFHNNQPLMASNRITSHYDMLTKRCFLQIIDGRPNDTGTYELVVENTVGQDRTKTELTIIPVSKIDQTGYVPYDKFSTLEFKPRVPSDLHSGVDSTPFVSGEIFRLLEAKPIYEQVVPENENVPLEVLVPLKLAVAQEGQPVILTTKIRGRPVPQFTWLRNNQPLLESNRFQTHYDFPSETLVLEISDIWPHDSGNYTVIAQNPKTGERTETSAPLVVRSDTATVDHTAFVAPDAFRTLEAGPHIRTIIEPGVDTQSFLTPDILRALDQVKPKPMDIEKEQPRTAPKVIVPLQPIQCNEGQPINFMAKVEGNPHPVFTWFKNDQPLQESNRVWSHYDAPTKTVLLQINGARPDDTGKYVLVAKNPLGQDHTQTTVNVSFGPAIDTNAFVPPEKFAAFDLPYGRNVPLQSGVDTTPFVQPERFTQLELRAPLPTKEDMEHMEAPKIVTPLQTVQVNEGSPVLLQATIVGTPRPNFVWLKDGTPLVASNRLRTRYDIGTKQVLLQINDVRPQDIGEYVVVATNPAGEESTICSLNVVPDKTVVDERAFVPQDKFRNLEHPEGKGRRPLEIIPGVDVQPFVSPEKFIKLDHIPPSERPERELTEPKRAPRIISPLTNCELEELMPVLLTTTIDAGVPMSAFTWYKDGQPLLEGNRFTTKYDILTKTLTLQVLAARPDDQGTYTVRVKNPSGTDETTAKLTIRPVASIDTRPFVQPERFAQLELKAPPPTKDDMKQMEAPKVIVPLQNAQVNEGSPILLQATIVGKPRPNFVWLKDNAPLTASNRLRTRYDIGTKQVLLQIDDVRPQDIGEYVVIATNPAGQESTTCTLNVVPDKTVVDERAFVPQDKFRNLEHPEGKGRRPLEIIPGVDIQPFVSPEKFLKLDHVPPSERPERELAEPKRAPRVISPLTNCELEELMPVLLTTTIDAGVPMASFTWYKNGQPLLEGNRFTTKYDIYTKTLTLQVLAARPDDQGTYTVRATNPVGSDETTCKLTIRPVASIDTRPFLQPERLAQLELKAPPPTKEDMEKMEPPKVIVPLKSLQVDEGAPVLLQATITGKPRPNFVWLKDNIPLTASNRLRTRYDIGTKQVLLQIDDVRPQDIGEYVVIATNPAGQDSTICSLGVVPDTTAVDDRPFVPQDKFRNLEAPEGKGPRRLEIVPGVDVQPFVPPEKFHKLDHVPPSERPDVELAEPKRPPRVIVPLSNYELEELMPVILTTTIDAGVPMATFTWYKNGQPLLEGNRFTTKYDILPKVLTLQILAARPDDQGTYTVRATNPVGSDETTCKLTIRPVASIDTRPFVQPERLAQLEVKAPPPTKEDMEKMEPPKVIVPLKSLRVKEDSPVLLQATITGKPTPNFVWLKDNGPLAASNRLRTRYDIGTKQVLLQINDVRPQDVGDYRVIATNPAGEDSTICSLSILPDKPGVDERPFIPQDKFRNLDHPEGKGRRPLEIIPGVDIQPFVSPEKFRKLDHVPPMTRPEQGEIPEAMRPPRVIVPLNDCVLEELMPVILTATIDAGVPMASFTWYKNNQPLLEGNRFTTKYDIVNRTITLQILASRPDDQGTYTVRAVNPVGSDETTCKLTIRPVASIDTRPFVDAERFRPLEYRPNIGDNIEDDSQLLRPPKVLVPMNNVRLTESEPIVLKSIIDAGYPMGKFTWLKDNHPLAESNRYRANFDINTRTAILIIDNARPTTDTGRYTVHVENIVGKDQTTGEVHVEGTPGIDERPFIEPSKFGKFEAPLRIPGFSPRGPILQPDDSLRNRENLSPWIRLLKELEDQMIDEAKAVQLISAVDAYPAATINWLRNGQPLVVSQRFMPDYDTKTGIVRLTIYPAYAADSGQYKMVARNIAGEVSTKCTLHIRPTASIEDHPLAKFAGLRKTPQQPSGLEPSHKPTDLIDGQKPYFIKVPVDQEVPEGQLVRLDYIPAGNPEPTLAWYRNDKPLQPNDADHRDTVNEGGLCSLLISNPQLGPPVKYTCVAKNRYGEASFTVHLNVVERGSNIAPYFIEQLYHIIIIEGQDARLDACAQGFPEPKVTWEKEGQPLTPNKEYKVEFEGAKTTLYIREAKMTDAGWYQCTATSVAGTAITKCKVTVIPLSEAGQYVKDLPQFGPQTLAKLPILPEEDTRSKYMTIPVKPPDVKPEDLYKLPRRFKRPDQPPEEGKRRGGGILPDEVVEALQMNLEEFPEEEMYSKDRPQPPKFKVHIKSQLNLNEDDPCIFEAKLIPVRDPMMRVQWFKNGKILHHASRMIPRYDFADVSLEFLWTFAEDDGIYECVATNPYGEDRTRTELKCRPKRSIIYNTQLPEGMEGVSKLQMLEDEIRYTASMIGLEEKVQEKEPKVPEFIMPLEDISVDEGDNAKFIAKVDGHPRPRVTWTINNTDIANGSRYKLVYDGLVHYLDIPRTRQYDAGTVCCIAKNALGQTESVATLTLKPRPDYRSALSKTPGGIETGLDDSFDVDIEERLRLRSQLRQRESVDERVRRPSTDKLYPLHSKVADRLAWRQTVEKMGDAPNFTRSLLPLKAKEGSKVVVSVEFTGEPAPTVSWYRDGFMVEDSEDFKIHTTATKSILTIKHAFIIDSGLYTVKLFNPIGIRQCQAAIRIVPIIAEDQTPRFLDVPQDAEILAGEPVRFQCRVEGEPFPTVDFYREDEPVNLNDKRFRAIQEGDVFTLLLFEALPADSGQYEAVAENSAGKANTRFTLIVTPRGPGTKKASIIDDPKLVHKVPYLEKPLEDLHVKEGQSATFECIIPASYGSDIRWYKGTSEWAIKPSKFFKPQSDGTKHQLFILEAYAEDAGLYKCVVSNPVGTTATTAALKVDHAMQVPEFALGFSNLTTYEGEQVRFEVEVRGDPLPTISWYRDGELIRDSPDFQIFTERNHSLLYISEVFMEDQGLFTCRASNSAGSMDCAARLIVEPRPQL</sequence>
<feature type="domain" description="Ig-like" evidence="7">
    <location>
        <begin position="2681"/>
        <end position="2772"/>
    </location>
</feature>
<feature type="domain" description="Ig-like" evidence="7">
    <location>
        <begin position="3982"/>
        <end position="4075"/>
    </location>
</feature>
<feature type="domain" description="Ig-like" evidence="7">
    <location>
        <begin position="4144"/>
        <end position="4236"/>
    </location>
</feature>
<keyword evidence="5" id="KW-0393">Immunoglobulin domain</keyword>
<dbReference type="InterPro" id="IPR007110">
    <property type="entry name" value="Ig-like_dom"/>
</dbReference>
<feature type="domain" description="Ig-like" evidence="7">
    <location>
        <begin position="6565"/>
        <end position="6664"/>
    </location>
</feature>
<name>A0A818HN54_9BILA</name>
<dbReference type="Proteomes" id="UP000663823">
    <property type="component" value="Unassembled WGS sequence"/>
</dbReference>
<dbReference type="PROSITE" id="PS50835">
    <property type="entry name" value="IG_LIKE"/>
    <property type="match status" value="33"/>
</dbReference>
<feature type="domain" description="Ig-like" evidence="7">
    <location>
        <begin position="4757"/>
        <end position="4848"/>
    </location>
</feature>
<feature type="domain" description="Ig-like" evidence="7">
    <location>
        <begin position="6066"/>
        <end position="6139"/>
    </location>
</feature>
<feature type="region of interest" description="Disordered" evidence="6">
    <location>
        <begin position="5283"/>
        <end position="5303"/>
    </location>
</feature>
<proteinExistence type="inferred from homology"/>
<evidence type="ECO:0000256" key="4">
    <source>
        <dbReference type="ARBA" id="ARBA00023157"/>
    </source>
</evidence>
<dbReference type="FunFam" id="2.60.40.10:FF:000080">
    <property type="entry name" value="Myosin light chain kinase, smooth muscle"/>
    <property type="match status" value="3"/>
</dbReference>
<feature type="domain" description="Ig-like" evidence="7">
    <location>
        <begin position="3501"/>
        <end position="3591"/>
    </location>
</feature>
<dbReference type="SMART" id="SM00409">
    <property type="entry name" value="IG"/>
    <property type="match status" value="34"/>
</dbReference>
<dbReference type="InterPro" id="IPR003599">
    <property type="entry name" value="Ig_sub"/>
</dbReference>
<feature type="domain" description="Ig-like" evidence="7">
    <location>
        <begin position="5476"/>
        <end position="5570"/>
    </location>
</feature>
<feature type="compositionally biased region" description="Polar residues" evidence="6">
    <location>
        <begin position="459"/>
        <end position="473"/>
    </location>
</feature>
<feature type="domain" description="Ig-like" evidence="7">
    <location>
        <begin position="338"/>
        <end position="429"/>
    </location>
</feature>
<feature type="domain" description="Ig-like" evidence="7">
    <location>
        <begin position="1726"/>
        <end position="1815"/>
    </location>
</feature>
<feature type="domain" description="Ig-like" evidence="7">
    <location>
        <begin position="6459"/>
        <end position="6550"/>
    </location>
</feature>
<evidence type="ECO:0000256" key="1">
    <source>
        <dbReference type="ARBA" id="ARBA00004657"/>
    </source>
</evidence>
<evidence type="ECO:0000256" key="3">
    <source>
        <dbReference type="ARBA" id="ARBA00022490"/>
    </source>
</evidence>
<evidence type="ECO:0000313" key="9">
    <source>
        <dbReference type="Proteomes" id="UP000663823"/>
    </source>
</evidence>
<dbReference type="InterPro" id="IPR036179">
    <property type="entry name" value="Ig-like_dom_sf"/>
</dbReference>
<accession>A0A818HN54</accession>
<organism evidence="8 9">
    <name type="scientific">Rotaria sordida</name>
    <dbReference type="NCBI Taxonomy" id="392033"/>
    <lineage>
        <taxon>Eukaryota</taxon>
        <taxon>Metazoa</taxon>
        <taxon>Spiralia</taxon>
        <taxon>Gnathifera</taxon>
        <taxon>Rotifera</taxon>
        <taxon>Eurotatoria</taxon>
        <taxon>Bdelloidea</taxon>
        <taxon>Philodinida</taxon>
        <taxon>Philodinidae</taxon>
        <taxon>Rotaria</taxon>
    </lineage>
</organism>
<gene>
    <name evidence="8" type="ORF">OTI717_LOCUS2288</name>
</gene>
<keyword evidence="4" id="KW-1015">Disulfide bond</keyword>
<evidence type="ECO:0000256" key="6">
    <source>
        <dbReference type="SAM" id="MobiDB-lite"/>
    </source>
</evidence>
<feature type="domain" description="Ig-like" evidence="7">
    <location>
        <begin position="4594"/>
        <end position="4684"/>
    </location>
</feature>
<feature type="region of interest" description="Disordered" evidence="6">
    <location>
        <begin position="1942"/>
        <end position="1978"/>
    </location>
</feature>
<feature type="domain" description="Ig-like" evidence="7">
    <location>
        <begin position="6190"/>
        <end position="6278"/>
    </location>
</feature>
<feature type="domain" description="Ig-like" evidence="7">
    <location>
        <begin position="3660"/>
        <end position="3750"/>
    </location>
</feature>
<feature type="domain" description="Ig-like" evidence="7">
    <location>
        <begin position="4464"/>
        <end position="4555"/>
    </location>
</feature>
<dbReference type="SMART" id="SM00408">
    <property type="entry name" value="IGc2"/>
    <property type="match status" value="33"/>
</dbReference>
<evidence type="ECO:0000256" key="2">
    <source>
        <dbReference type="ARBA" id="ARBA00006692"/>
    </source>
</evidence>
<feature type="region of interest" description="Disordered" evidence="6">
    <location>
        <begin position="441"/>
        <end position="514"/>
    </location>
</feature>
<feature type="domain" description="Ig-like" evidence="7">
    <location>
        <begin position="3308"/>
        <end position="3399"/>
    </location>
</feature>
<evidence type="ECO:0000256" key="5">
    <source>
        <dbReference type="ARBA" id="ARBA00023319"/>
    </source>
</evidence>
<dbReference type="InterPro" id="IPR013783">
    <property type="entry name" value="Ig-like_fold"/>
</dbReference>
<comment type="subcellular location">
    <subcellularLocation>
        <location evidence="1">Cytoplasm</location>
        <location evidence="1">Myofibril</location>
    </subcellularLocation>
</comment>
<feature type="domain" description="Ig-like" evidence="7">
    <location>
        <begin position="2370"/>
        <end position="2472"/>
    </location>
</feature>
<feature type="compositionally biased region" description="Low complexity" evidence="6">
    <location>
        <begin position="1956"/>
        <end position="1975"/>
    </location>
</feature>
<feature type="region of interest" description="Disordered" evidence="6">
    <location>
        <begin position="2660"/>
        <end position="2679"/>
    </location>
</feature>
<feature type="domain" description="Ig-like" evidence="7">
    <location>
        <begin position="5050"/>
        <end position="5141"/>
    </location>
</feature>
<dbReference type="FunFam" id="2.60.40.10:FF:000032">
    <property type="entry name" value="palladin isoform X1"/>
    <property type="match status" value="7"/>
</dbReference>
<feature type="domain" description="Ig-like" evidence="7">
    <location>
        <begin position="5854"/>
        <end position="5942"/>
    </location>
</feature>
<dbReference type="FunFam" id="2.60.40.10:FF:000962">
    <property type="entry name" value="titin isoform X1"/>
    <property type="match status" value="1"/>
</dbReference>
<feature type="compositionally biased region" description="Basic and acidic residues" evidence="6">
    <location>
        <begin position="6003"/>
        <end position="6013"/>
    </location>
</feature>
<comment type="similarity">
    <text evidence="2">Belongs to the protein kinase superfamily. CAMK Ser/Thr protein kinase family.</text>
</comment>
<dbReference type="CDD" id="cd00096">
    <property type="entry name" value="Ig"/>
    <property type="match status" value="4"/>
</dbReference>
<feature type="domain" description="Ig-like" evidence="7">
    <location>
        <begin position="5344"/>
        <end position="5435"/>
    </location>
</feature>
<feature type="domain" description="Ig-like" evidence="7">
    <location>
        <begin position="5754"/>
        <end position="5840"/>
    </location>
</feature>
<feature type="domain" description="Ig-like" evidence="7">
    <location>
        <begin position="2545"/>
        <end position="2635"/>
    </location>
</feature>
<feature type="domain" description="Ig-like" evidence="7">
    <location>
        <begin position="6670"/>
        <end position="6758"/>
    </location>
</feature>
<feature type="domain" description="Ig-like" evidence="7">
    <location>
        <begin position="3145"/>
        <end position="3235"/>
    </location>
</feature>
<dbReference type="InterPro" id="IPR013098">
    <property type="entry name" value="Ig_I-set"/>
</dbReference>
<dbReference type="InterPro" id="IPR003598">
    <property type="entry name" value="Ig_sub2"/>
</dbReference>
<dbReference type="FunFam" id="2.60.40.10:FF:000425">
    <property type="entry name" value="Myosin light chain kinase"/>
    <property type="match status" value="3"/>
</dbReference>
<feature type="domain" description="Ig-like" evidence="7">
    <location>
        <begin position="7"/>
        <end position="98"/>
    </location>
</feature>
<dbReference type="SUPFAM" id="SSF48726">
    <property type="entry name" value="Immunoglobulin"/>
    <property type="match status" value="34"/>
</dbReference>
<dbReference type="GO" id="GO:0045989">
    <property type="term" value="P:positive regulation of striated muscle contraction"/>
    <property type="evidence" value="ECO:0007669"/>
    <property type="project" value="UniProtKB-ARBA"/>
</dbReference>
<comment type="caution">
    <text evidence="8">The sequence shown here is derived from an EMBL/GenBank/DDBJ whole genome shotgun (WGS) entry which is preliminary data.</text>
</comment>
<feature type="domain" description="Ig-like" evidence="7">
    <location>
        <begin position="4887"/>
        <end position="4974"/>
    </location>
</feature>
<reference evidence="8" key="1">
    <citation type="submission" date="2021-02" db="EMBL/GenBank/DDBJ databases">
        <authorList>
            <person name="Nowell W R."/>
        </authorList>
    </citation>
    <scope>NUCLEOTIDE SEQUENCE</scope>
</reference>
<feature type="domain" description="Ig-like" evidence="7">
    <location>
        <begin position="6360"/>
        <end position="6448"/>
    </location>
</feature>
<evidence type="ECO:0000313" key="8">
    <source>
        <dbReference type="EMBL" id="CAF3511504.1"/>
    </source>
</evidence>
<dbReference type="FunFam" id="2.60.40.10:FF:001223">
    <property type="entry name" value="Sidekick cell adhesion molecule 1"/>
    <property type="match status" value="1"/>
</dbReference>
<dbReference type="Pfam" id="PF07679">
    <property type="entry name" value="I-set"/>
    <property type="match status" value="34"/>
</dbReference>
<dbReference type="FunFam" id="2.60.40.10:FF:000107">
    <property type="entry name" value="Myosin, light chain kinase a"/>
    <property type="match status" value="11"/>
</dbReference>
<feature type="domain" description="Ig-like" evidence="7">
    <location>
        <begin position="4301"/>
        <end position="4391"/>
    </location>
</feature>
<feature type="domain" description="Ig-like" evidence="7">
    <location>
        <begin position="5619"/>
        <end position="5711"/>
    </location>
</feature>
<feature type="domain" description="Ig-like" evidence="7">
    <location>
        <begin position="3826"/>
        <end position="3916"/>
    </location>
</feature>
<protein>
    <recommendedName>
        <fullName evidence="7">Ig-like domain-containing protein</fullName>
    </recommendedName>
</protein>
<dbReference type="GO" id="GO:0030016">
    <property type="term" value="C:myofibril"/>
    <property type="evidence" value="ECO:0007669"/>
    <property type="project" value="UniProtKB-SubCell"/>
</dbReference>
<dbReference type="GO" id="GO:0060298">
    <property type="term" value="P:positive regulation of sarcomere organization"/>
    <property type="evidence" value="ECO:0007669"/>
    <property type="project" value="UniProtKB-ARBA"/>
</dbReference>
<feature type="compositionally biased region" description="Polar residues" evidence="6">
    <location>
        <begin position="481"/>
        <end position="513"/>
    </location>
</feature>
<evidence type="ECO:0000259" key="7">
    <source>
        <dbReference type="PROSITE" id="PS50835"/>
    </source>
</evidence>
<dbReference type="Gene3D" id="2.60.40.10">
    <property type="entry name" value="Immunoglobulins"/>
    <property type="match status" value="34"/>
</dbReference>
<feature type="domain" description="Ig-like" evidence="7">
    <location>
        <begin position="2030"/>
        <end position="2123"/>
    </location>
</feature>
<dbReference type="PANTHER" id="PTHR47633">
    <property type="entry name" value="IMMUNOGLOBULIN"/>
    <property type="match status" value="1"/>
</dbReference>
<dbReference type="EMBL" id="CAJOAX010000109">
    <property type="protein sequence ID" value="CAF3511504.1"/>
    <property type="molecule type" value="Genomic_DNA"/>
</dbReference>
<feature type="domain" description="Ig-like" evidence="7">
    <location>
        <begin position="230"/>
        <end position="318"/>
    </location>
</feature>
<feature type="domain" description="Ig-like" evidence="7">
    <location>
        <begin position="5180"/>
        <end position="5270"/>
    </location>
</feature>
<keyword evidence="3" id="KW-0963">Cytoplasm</keyword>